<reference evidence="1 2" key="1">
    <citation type="journal article" date="2014" name="Genome Announc.">
        <title>Draft genome sequences of eight enterohepatic helicobacter species isolated from both laboratory and wild rodents.</title>
        <authorList>
            <person name="Sheh A."/>
            <person name="Shen Z."/>
            <person name="Fox J.G."/>
        </authorList>
    </citation>
    <scope>NUCLEOTIDE SEQUENCE [LARGE SCALE GENOMIC DNA]</scope>
    <source>
        <strain evidence="1 2">MIT 97-6194</strain>
    </source>
</reference>
<protein>
    <submittedName>
        <fullName evidence="1">Uncharacterized protein</fullName>
    </submittedName>
</protein>
<proteinExistence type="predicted"/>
<dbReference type="InterPro" id="IPR029058">
    <property type="entry name" value="AB_hydrolase_fold"/>
</dbReference>
<keyword evidence="2" id="KW-1185">Reference proteome</keyword>
<dbReference type="SUPFAM" id="SSF53474">
    <property type="entry name" value="alpha/beta-Hydrolases"/>
    <property type="match status" value="2"/>
</dbReference>
<dbReference type="RefSeq" id="WP_052062343.1">
    <property type="nucleotide sequence ID" value="NZ_JRMP02000026.1"/>
</dbReference>
<accession>A0A347W021</accession>
<evidence type="ECO:0000313" key="2">
    <source>
        <dbReference type="Proteomes" id="UP000029714"/>
    </source>
</evidence>
<name>A0A347W021_9HELI</name>
<gene>
    <name evidence="1" type="ORF">LS64_011195</name>
</gene>
<sequence length="337" mass="40020">MQCYFVVKFYEEKIKPKIKDSKLIVVGHSLGGYLVQSFAFMYPTHINEIYTFNSPGLYPSKMLKGLFEAFENTAKISQIDSIIHGKENYLLWLNKIRTSNYAEYVYNIEHLRYETKENKEKYHKKMLKLIQDIKNGINKKYDYLPKGLIQEHIYHIQTDNDSNLQNNNYTNNAIQDLGVNIKDFYYFVNVGSFWDSHYLTTTIIELKTIILYMQSGNIDNLLEYNKIKDTNKQEMFIKHNTEREMMEIEFHNKTYWFAYWFDGISILAPPLPTPTNDLQQAIAYLDSNPIPQKPKEIYYADSNAWSNAMLQDLESYFRIYAKQSNLSYQYFDTQMHS</sequence>
<dbReference type="AlphaFoldDB" id="A0A347W021"/>
<evidence type="ECO:0000313" key="1">
    <source>
        <dbReference type="EMBL" id="TLD91880.1"/>
    </source>
</evidence>
<dbReference type="EMBL" id="JRMP02000026">
    <property type="protein sequence ID" value="TLD91880.1"/>
    <property type="molecule type" value="Genomic_DNA"/>
</dbReference>
<comment type="caution">
    <text evidence="1">The sequence shown here is derived from an EMBL/GenBank/DDBJ whole genome shotgun (WGS) entry which is preliminary data.</text>
</comment>
<dbReference type="OrthoDB" id="6450827at2"/>
<dbReference type="Proteomes" id="UP000029714">
    <property type="component" value="Unassembled WGS sequence"/>
</dbReference>
<dbReference type="Gene3D" id="3.40.50.1820">
    <property type="entry name" value="alpha/beta hydrolase"/>
    <property type="match status" value="1"/>
</dbReference>
<reference evidence="1 2" key="2">
    <citation type="journal article" date="2016" name="Infect. Immun.">
        <title>Helicobacter saguini, a Novel Helicobacter Isolated from Cotton-Top Tamarins with Ulcerative Colitis, Has Proinflammatory Properties and Induces Typhlocolitis and Dysplasia in Gnotobiotic IL-10-/- Mice.</title>
        <authorList>
            <person name="Shen Z."/>
            <person name="Mannion A."/>
            <person name="Whary M.T."/>
            <person name="Muthupalani S."/>
            <person name="Sheh A."/>
            <person name="Feng Y."/>
            <person name="Gong G."/>
            <person name="Vandamme P."/>
            <person name="Holcombe H.R."/>
            <person name="Paster B.J."/>
            <person name="Fox J.G."/>
        </authorList>
    </citation>
    <scope>NUCLEOTIDE SEQUENCE [LARGE SCALE GENOMIC DNA]</scope>
    <source>
        <strain evidence="1 2">MIT 97-6194</strain>
    </source>
</reference>
<organism evidence="1 2">
    <name type="scientific">Helicobacter saguini</name>
    <dbReference type="NCBI Taxonomy" id="1548018"/>
    <lineage>
        <taxon>Bacteria</taxon>
        <taxon>Pseudomonadati</taxon>
        <taxon>Campylobacterota</taxon>
        <taxon>Epsilonproteobacteria</taxon>
        <taxon>Campylobacterales</taxon>
        <taxon>Helicobacteraceae</taxon>
        <taxon>Helicobacter</taxon>
    </lineage>
</organism>